<protein>
    <submittedName>
        <fullName evidence="3">Biotin--[acetyl-CoA-carboxylase] ligase</fullName>
    </submittedName>
</protein>
<sequence length="243" mass="27472">MRILKVDAINSTNSFIRKFYEGNTDFEPVCVRAIRQTQGRGQRGSNWESKAGENLTFSILYPQKKLSISRYFLLSATISLGVLDFLESKNIPNLKVKWPNDIMSAKKKIGGILIENIVKTEGIVASIIGIGLNINQNEFNDLPSAGSLKTITEKDFDLDDLLDGLIDVLERKLEQLPDKTATEILEEYARHMFRLNKVSVFELPDSTRINGIIRGVTTDGKLNLEIEDAVFKTFELKEIKLLY</sequence>
<dbReference type="STRING" id="1913577.LPB144_13130"/>
<dbReference type="AlphaFoldDB" id="A0A1L3J822"/>
<dbReference type="CDD" id="cd16442">
    <property type="entry name" value="BPL"/>
    <property type="match status" value="1"/>
</dbReference>
<dbReference type="EMBL" id="CP018153">
    <property type="protein sequence ID" value="APG61292.1"/>
    <property type="molecule type" value="Genomic_DNA"/>
</dbReference>
<dbReference type="Gene3D" id="3.30.930.10">
    <property type="entry name" value="Bira Bifunctional Protein, Domain 2"/>
    <property type="match status" value="1"/>
</dbReference>
<dbReference type="GO" id="GO:0004077">
    <property type="term" value="F:biotin--[biotin carboxyl-carrier protein] ligase activity"/>
    <property type="evidence" value="ECO:0007669"/>
    <property type="project" value="InterPro"/>
</dbReference>
<dbReference type="PANTHER" id="PTHR12835:SF5">
    <property type="entry name" value="BIOTIN--PROTEIN LIGASE"/>
    <property type="match status" value="1"/>
</dbReference>
<dbReference type="NCBIfam" id="TIGR00121">
    <property type="entry name" value="birA_ligase"/>
    <property type="match status" value="1"/>
</dbReference>
<evidence type="ECO:0000259" key="2">
    <source>
        <dbReference type="PROSITE" id="PS51733"/>
    </source>
</evidence>
<evidence type="ECO:0000313" key="4">
    <source>
        <dbReference type="Proteomes" id="UP000182510"/>
    </source>
</evidence>
<accession>A0A1L3J822</accession>
<dbReference type="Pfam" id="PF03099">
    <property type="entry name" value="BPL_LplA_LipB"/>
    <property type="match status" value="1"/>
</dbReference>
<keyword evidence="4" id="KW-1185">Reference proteome</keyword>
<dbReference type="PROSITE" id="PS51733">
    <property type="entry name" value="BPL_LPL_CATALYTIC"/>
    <property type="match status" value="1"/>
</dbReference>
<dbReference type="PANTHER" id="PTHR12835">
    <property type="entry name" value="BIOTIN PROTEIN LIGASE"/>
    <property type="match status" value="1"/>
</dbReference>
<gene>
    <name evidence="3" type="ORF">LPB144_13130</name>
</gene>
<dbReference type="KEGG" id="grl:LPB144_13130"/>
<keyword evidence="1 3" id="KW-0436">Ligase</keyword>
<evidence type="ECO:0000256" key="1">
    <source>
        <dbReference type="ARBA" id="ARBA00022598"/>
    </source>
</evidence>
<dbReference type="InterPro" id="IPR004408">
    <property type="entry name" value="Biotin_CoA_COase_ligase"/>
</dbReference>
<dbReference type="InterPro" id="IPR004143">
    <property type="entry name" value="BPL_LPL_catalytic"/>
</dbReference>
<dbReference type="OrthoDB" id="9807064at2"/>
<dbReference type="Proteomes" id="UP000182510">
    <property type="component" value="Chromosome"/>
</dbReference>
<name>A0A1L3J822_9FLAO</name>
<dbReference type="RefSeq" id="WP_072553983.1">
    <property type="nucleotide sequence ID" value="NZ_CP018153.1"/>
</dbReference>
<dbReference type="SUPFAM" id="SSF55681">
    <property type="entry name" value="Class II aaRS and biotin synthetases"/>
    <property type="match status" value="1"/>
</dbReference>
<dbReference type="GO" id="GO:0005737">
    <property type="term" value="C:cytoplasm"/>
    <property type="evidence" value="ECO:0007669"/>
    <property type="project" value="TreeGrafter"/>
</dbReference>
<organism evidence="3 4">
    <name type="scientific">Christiangramia salexigens</name>
    <dbReference type="NCBI Taxonomy" id="1913577"/>
    <lineage>
        <taxon>Bacteria</taxon>
        <taxon>Pseudomonadati</taxon>
        <taxon>Bacteroidota</taxon>
        <taxon>Flavobacteriia</taxon>
        <taxon>Flavobacteriales</taxon>
        <taxon>Flavobacteriaceae</taxon>
        <taxon>Christiangramia</taxon>
    </lineage>
</organism>
<dbReference type="InterPro" id="IPR045864">
    <property type="entry name" value="aa-tRNA-synth_II/BPL/LPL"/>
</dbReference>
<evidence type="ECO:0000313" key="3">
    <source>
        <dbReference type="EMBL" id="APG61292.1"/>
    </source>
</evidence>
<proteinExistence type="predicted"/>
<feature type="domain" description="BPL/LPL catalytic" evidence="2">
    <location>
        <begin position="1"/>
        <end position="177"/>
    </location>
</feature>
<reference evidence="3 4" key="1">
    <citation type="submission" date="2016-11" db="EMBL/GenBank/DDBJ databases">
        <title>Gramella sp. LPB0144 isolated from marine environment.</title>
        <authorList>
            <person name="Kim E."/>
            <person name="Yi H."/>
        </authorList>
    </citation>
    <scope>NUCLEOTIDE SEQUENCE [LARGE SCALE GENOMIC DNA]</scope>
    <source>
        <strain evidence="3 4">LPB0144</strain>
    </source>
</reference>